<comment type="function">
    <text evidence="1 5">PPIases accelerate the folding of proteins. It catalyzes the cis-trans isomerization of proline imidic peptide bonds in oligopeptides.</text>
</comment>
<evidence type="ECO:0000256" key="4">
    <source>
        <dbReference type="ARBA" id="ARBA00023235"/>
    </source>
</evidence>
<dbReference type="InterPro" id="IPR024936">
    <property type="entry name" value="Cyclophilin-type_PPIase"/>
</dbReference>
<evidence type="ECO:0000256" key="5">
    <source>
        <dbReference type="RuleBase" id="RU363019"/>
    </source>
</evidence>
<dbReference type="InterPro" id="IPR044666">
    <property type="entry name" value="Cyclophilin_A-like"/>
</dbReference>
<sequence length="157" mass="17051">MADIADTENTLLMETTQGPVVIEMKPDLAPTHVARIKELVRDGFYDGIVFHRVIDGFMAQTGCPQGTGTGGSGQKLKAEFNNKKHVRGTCSMARAMDPNSADSQFFICFTDAPWLDGQYTAWGQVVEGMDNVDKIKRGEPVVNPDKIVSMKVAADAA</sequence>
<organism evidence="7 8">
    <name type="scientific">Roseibium salinum</name>
    <dbReference type="NCBI Taxonomy" id="1604349"/>
    <lineage>
        <taxon>Bacteria</taxon>
        <taxon>Pseudomonadati</taxon>
        <taxon>Pseudomonadota</taxon>
        <taxon>Alphaproteobacteria</taxon>
        <taxon>Hyphomicrobiales</taxon>
        <taxon>Stappiaceae</taxon>
        <taxon>Roseibium</taxon>
    </lineage>
</organism>
<dbReference type="PRINTS" id="PR00153">
    <property type="entry name" value="CSAPPISMRASE"/>
</dbReference>
<comment type="catalytic activity">
    <reaction evidence="5">
        <text>[protein]-peptidylproline (omega=180) = [protein]-peptidylproline (omega=0)</text>
        <dbReference type="Rhea" id="RHEA:16237"/>
        <dbReference type="Rhea" id="RHEA-COMP:10747"/>
        <dbReference type="Rhea" id="RHEA-COMP:10748"/>
        <dbReference type="ChEBI" id="CHEBI:83833"/>
        <dbReference type="ChEBI" id="CHEBI:83834"/>
        <dbReference type="EC" id="5.2.1.8"/>
    </reaction>
</comment>
<protein>
    <recommendedName>
        <fullName evidence="5">Peptidyl-prolyl cis-trans isomerase</fullName>
        <shortName evidence="5">PPIase</shortName>
        <ecNumber evidence="5">5.2.1.8</ecNumber>
    </recommendedName>
</protein>
<accession>A0ABT3R0H3</accession>
<evidence type="ECO:0000259" key="6">
    <source>
        <dbReference type="PROSITE" id="PS50072"/>
    </source>
</evidence>
<name>A0ABT3R0H3_9HYPH</name>
<dbReference type="Pfam" id="PF00160">
    <property type="entry name" value="Pro_isomerase"/>
    <property type="match status" value="1"/>
</dbReference>
<dbReference type="PANTHER" id="PTHR45625:SF4">
    <property type="entry name" value="PEPTIDYLPROLYL ISOMERASE DOMAIN AND WD REPEAT-CONTAINING PROTEIN 1"/>
    <property type="match status" value="1"/>
</dbReference>
<feature type="domain" description="PPIase cyclophilin-type" evidence="6">
    <location>
        <begin position="18"/>
        <end position="157"/>
    </location>
</feature>
<dbReference type="EMBL" id="JAPEVI010000003">
    <property type="protein sequence ID" value="MCX2722730.1"/>
    <property type="molecule type" value="Genomic_DNA"/>
</dbReference>
<keyword evidence="4 5" id="KW-0413">Isomerase</keyword>
<evidence type="ECO:0000256" key="1">
    <source>
        <dbReference type="ARBA" id="ARBA00002388"/>
    </source>
</evidence>
<comment type="caution">
    <text evidence="7">The sequence shown here is derived from an EMBL/GenBank/DDBJ whole genome shotgun (WGS) entry which is preliminary data.</text>
</comment>
<proteinExistence type="inferred from homology"/>
<dbReference type="EC" id="5.2.1.8" evidence="5"/>
<dbReference type="InterPro" id="IPR029000">
    <property type="entry name" value="Cyclophilin-like_dom_sf"/>
</dbReference>
<evidence type="ECO:0000313" key="7">
    <source>
        <dbReference type="EMBL" id="MCX2722730.1"/>
    </source>
</evidence>
<comment type="similarity">
    <text evidence="2 5">Belongs to the cyclophilin-type PPIase family.</text>
</comment>
<evidence type="ECO:0000256" key="2">
    <source>
        <dbReference type="ARBA" id="ARBA00007365"/>
    </source>
</evidence>
<dbReference type="CDD" id="cd00317">
    <property type="entry name" value="cyclophilin"/>
    <property type="match status" value="1"/>
</dbReference>
<dbReference type="Gene3D" id="2.40.100.10">
    <property type="entry name" value="Cyclophilin-like"/>
    <property type="match status" value="1"/>
</dbReference>
<dbReference type="RefSeq" id="WP_265962387.1">
    <property type="nucleotide sequence ID" value="NZ_JAPEVI010000003.1"/>
</dbReference>
<reference evidence="7 8" key="1">
    <citation type="journal article" date="2016" name="Int. J. Syst. Evol. Microbiol.">
        <title>Labrenzia salina sp. nov., isolated from the rhizosphere of the halophyte Arthrocnemum macrostachyum.</title>
        <authorList>
            <person name="Camacho M."/>
            <person name="Redondo-Gomez S."/>
            <person name="Rodriguez-Llorente I."/>
            <person name="Rohde M."/>
            <person name="Sproer C."/>
            <person name="Schumann P."/>
            <person name="Klenk H.P."/>
            <person name="Montero-Calasanz M.D.C."/>
        </authorList>
    </citation>
    <scope>NUCLEOTIDE SEQUENCE [LARGE SCALE GENOMIC DNA]</scope>
    <source>
        <strain evidence="7 8">DSM 29163</strain>
    </source>
</reference>
<dbReference type="PROSITE" id="PS50072">
    <property type="entry name" value="CSA_PPIASE_2"/>
    <property type="match status" value="1"/>
</dbReference>
<dbReference type="PIRSF" id="PIRSF001467">
    <property type="entry name" value="Peptidylpro_ismrse"/>
    <property type="match status" value="1"/>
</dbReference>
<dbReference type="SUPFAM" id="SSF50891">
    <property type="entry name" value="Cyclophilin-like"/>
    <property type="match status" value="1"/>
</dbReference>
<evidence type="ECO:0000256" key="3">
    <source>
        <dbReference type="ARBA" id="ARBA00023110"/>
    </source>
</evidence>
<keyword evidence="3 5" id="KW-0697">Rotamase</keyword>
<dbReference type="InterPro" id="IPR002130">
    <property type="entry name" value="Cyclophilin-type_PPIase_dom"/>
</dbReference>
<dbReference type="Proteomes" id="UP001300261">
    <property type="component" value="Unassembled WGS sequence"/>
</dbReference>
<evidence type="ECO:0000313" key="8">
    <source>
        <dbReference type="Proteomes" id="UP001300261"/>
    </source>
</evidence>
<dbReference type="GO" id="GO:0016853">
    <property type="term" value="F:isomerase activity"/>
    <property type="evidence" value="ECO:0007669"/>
    <property type="project" value="UniProtKB-KW"/>
</dbReference>
<gene>
    <name evidence="7" type="ORF">ON753_10100</name>
</gene>
<dbReference type="PANTHER" id="PTHR45625">
    <property type="entry name" value="PEPTIDYL-PROLYL CIS-TRANS ISOMERASE-RELATED"/>
    <property type="match status" value="1"/>
</dbReference>
<keyword evidence="8" id="KW-1185">Reference proteome</keyword>